<evidence type="ECO:0000259" key="4">
    <source>
        <dbReference type="Pfam" id="PF00669"/>
    </source>
</evidence>
<sequence length="303" mass="33405">MSFRISTRALHDTISQAVLDSQQTVLQLQRGLADGRAIRKPSDDPVGTNVVMQYRERLRANEQYQKNMEVVLSHLNAVDSTMFMIQEQLIQAQSIQVRGADDSQGQDARNALAREIDQIAQAVIDLGNTRFAGVYIFGGTRTLEPAYTTELDENGFVASVEKNPNGIDGDVRRQVGRDLSLSIHVSGDDVFGVDQELFQTLLDLRDALLAGDREAIQATHDRLEAAQDQVLGTHTFVGSLLTRAEALKGRLQADEVTNESGRTRIEDIDVARALLDFNQNQVALEAALDAGSRILQSSLLNYL</sequence>
<feature type="domain" description="Flagellin N-terminal" evidence="4">
    <location>
        <begin position="5"/>
        <end position="142"/>
    </location>
</feature>
<organism evidence="6 7">
    <name type="scientific">Eiseniibacteriota bacterium</name>
    <dbReference type="NCBI Taxonomy" id="2212470"/>
    <lineage>
        <taxon>Bacteria</taxon>
        <taxon>Candidatus Eiseniibacteriota</taxon>
    </lineage>
</organism>
<dbReference type="InterPro" id="IPR046358">
    <property type="entry name" value="Flagellin_C"/>
</dbReference>
<dbReference type="Pfam" id="PF00700">
    <property type="entry name" value="Flagellin_C"/>
    <property type="match status" value="1"/>
</dbReference>
<dbReference type="Proteomes" id="UP000739538">
    <property type="component" value="Unassembled WGS sequence"/>
</dbReference>
<evidence type="ECO:0000256" key="1">
    <source>
        <dbReference type="ARBA" id="ARBA00005709"/>
    </source>
</evidence>
<dbReference type="AlphaFoldDB" id="A0A956SBK8"/>
<dbReference type="GO" id="GO:0005198">
    <property type="term" value="F:structural molecule activity"/>
    <property type="evidence" value="ECO:0007669"/>
    <property type="project" value="UniProtKB-UniRule"/>
</dbReference>
<dbReference type="EMBL" id="JAGQHS010000004">
    <property type="protein sequence ID" value="MCA9754446.1"/>
    <property type="molecule type" value="Genomic_DNA"/>
</dbReference>
<dbReference type="SUPFAM" id="SSF64518">
    <property type="entry name" value="Phase 1 flagellin"/>
    <property type="match status" value="1"/>
</dbReference>
<evidence type="ECO:0000313" key="6">
    <source>
        <dbReference type="EMBL" id="MCA9754446.1"/>
    </source>
</evidence>
<dbReference type="InterPro" id="IPR001029">
    <property type="entry name" value="Flagellin_N"/>
</dbReference>
<dbReference type="PANTHER" id="PTHR42792">
    <property type="entry name" value="FLAGELLIN"/>
    <property type="match status" value="1"/>
</dbReference>
<dbReference type="GO" id="GO:0005576">
    <property type="term" value="C:extracellular region"/>
    <property type="evidence" value="ECO:0007669"/>
    <property type="project" value="UniProtKB-SubCell"/>
</dbReference>
<dbReference type="GO" id="GO:0009288">
    <property type="term" value="C:bacterial-type flagellum"/>
    <property type="evidence" value="ECO:0007669"/>
    <property type="project" value="UniProtKB-SubCell"/>
</dbReference>
<comment type="caution">
    <text evidence="6">The sequence shown here is derived from an EMBL/GenBank/DDBJ whole genome shotgun (WGS) entry which is preliminary data.</text>
</comment>
<accession>A0A956SBK8</accession>
<dbReference type="Gene3D" id="1.20.1330.10">
    <property type="entry name" value="f41 fragment of flagellin, N-terminal domain"/>
    <property type="match status" value="1"/>
</dbReference>
<keyword evidence="2 3" id="KW-0975">Bacterial flagellum</keyword>
<gene>
    <name evidence="6" type="ORF">KDA27_01485</name>
</gene>
<dbReference type="Pfam" id="PF00669">
    <property type="entry name" value="Flagellin_N"/>
    <property type="match status" value="1"/>
</dbReference>
<evidence type="ECO:0000256" key="2">
    <source>
        <dbReference type="ARBA" id="ARBA00023143"/>
    </source>
</evidence>
<feature type="domain" description="Flagellin C-terminal" evidence="5">
    <location>
        <begin position="224"/>
        <end position="303"/>
    </location>
</feature>
<evidence type="ECO:0000313" key="7">
    <source>
        <dbReference type="Proteomes" id="UP000739538"/>
    </source>
</evidence>
<reference evidence="6" key="2">
    <citation type="journal article" date="2021" name="Microbiome">
        <title>Successional dynamics and alternative stable states in a saline activated sludge microbial community over 9 years.</title>
        <authorList>
            <person name="Wang Y."/>
            <person name="Ye J."/>
            <person name="Ju F."/>
            <person name="Liu L."/>
            <person name="Boyd J.A."/>
            <person name="Deng Y."/>
            <person name="Parks D.H."/>
            <person name="Jiang X."/>
            <person name="Yin X."/>
            <person name="Woodcroft B.J."/>
            <person name="Tyson G.W."/>
            <person name="Hugenholtz P."/>
            <person name="Polz M.F."/>
            <person name="Zhang T."/>
        </authorList>
    </citation>
    <scope>NUCLEOTIDE SEQUENCE</scope>
    <source>
        <strain evidence="6">HKST-UBA02</strain>
    </source>
</reference>
<name>A0A956SBK8_UNCEI</name>
<dbReference type="InterPro" id="IPR001492">
    <property type="entry name" value="Flagellin"/>
</dbReference>
<keyword evidence="3" id="KW-0964">Secreted</keyword>
<dbReference type="PANTHER" id="PTHR42792:SF1">
    <property type="entry name" value="FLAGELLAR HOOK-ASSOCIATED PROTEIN 3"/>
    <property type="match status" value="1"/>
</dbReference>
<comment type="similarity">
    <text evidence="1 3">Belongs to the bacterial flagellin family.</text>
</comment>
<proteinExistence type="inferred from homology"/>
<evidence type="ECO:0000256" key="3">
    <source>
        <dbReference type="RuleBase" id="RU362073"/>
    </source>
</evidence>
<comment type="function">
    <text evidence="3">Flagellin is the subunit protein which polymerizes to form the filaments of bacterial flagella.</text>
</comment>
<reference evidence="6" key="1">
    <citation type="submission" date="2020-04" db="EMBL/GenBank/DDBJ databases">
        <authorList>
            <person name="Zhang T."/>
        </authorList>
    </citation>
    <scope>NUCLEOTIDE SEQUENCE</scope>
    <source>
        <strain evidence="6">HKST-UBA02</strain>
    </source>
</reference>
<comment type="subcellular location">
    <subcellularLocation>
        <location evidence="3">Secreted</location>
    </subcellularLocation>
    <subcellularLocation>
        <location evidence="3">Bacterial flagellum</location>
    </subcellularLocation>
</comment>
<evidence type="ECO:0000259" key="5">
    <source>
        <dbReference type="Pfam" id="PF00700"/>
    </source>
</evidence>
<protein>
    <recommendedName>
        <fullName evidence="3">Flagellin</fullName>
    </recommendedName>
</protein>